<sequence>MYGIDGLRIAGAKNEKGELIIVVSNVEKKSIIAIYKQRWEIEVLFSALKKRGFNLEETHLTDRKKITLLFGLISLSFVWSYFIGILKAKKKPIDILKHEHKEQSFFMYGLMHMKSILLYFYEKVDELANIFEIFIGLISGENPDNMALYGVGGKK</sequence>
<feature type="transmembrane region" description="Helical" evidence="1">
    <location>
        <begin position="66"/>
        <end position="84"/>
    </location>
</feature>
<keyword evidence="6" id="KW-1185">Reference proteome</keyword>
<name>A0A1I5U4U9_9BACT</name>
<protein>
    <submittedName>
        <fullName evidence="5">Transposase DDE domain-containing protein</fullName>
    </submittedName>
</protein>
<evidence type="ECO:0000259" key="2">
    <source>
        <dbReference type="Pfam" id="PF01609"/>
    </source>
</evidence>
<dbReference type="SUPFAM" id="SSF53098">
    <property type="entry name" value="Ribonuclease H-like"/>
    <property type="match status" value="1"/>
</dbReference>
<dbReference type="OrthoDB" id="58819at2"/>
<keyword evidence="1" id="KW-0472">Membrane</keyword>
<evidence type="ECO:0000256" key="1">
    <source>
        <dbReference type="SAM" id="Phobius"/>
    </source>
</evidence>
<evidence type="ECO:0000313" key="4">
    <source>
        <dbReference type="EMBL" id="SFP67353.1"/>
    </source>
</evidence>
<evidence type="ECO:0000313" key="5">
    <source>
        <dbReference type="EMBL" id="SFP90318.1"/>
    </source>
</evidence>
<dbReference type="Proteomes" id="UP000199227">
    <property type="component" value="Unassembled WGS sequence"/>
</dbReference>
<dbReference type="EMBL" id="FOXB01000032">
    <property type="protein sequence ID" value="SFP67353.1"/>
    <property type="molecule type" value="Genomic_DNA"/>
</dbReference>
<feature type="domain" description="Transposase IS4-like" evidence="2">
    <location>
        <begin position="26"/>
        <end position="76"/>
    </location>
</feature>
<organism evidence="5 6">
    <name type="scientific">Hydrogenimonas thermophila</name>
    <dbReference type="NCBI Taxonomy" id="223786"/>
    <lineage>
        <taxon>Bacteria</taxon>
        <taxon>Pseudomonadati</taxon>
        <taxon>Campylobacterota</taxon>
        <taxon>Epsilonproteobacteria</taxon>
        <taxon>Campylobacterales</taxon>
        <taxon>Hydrogenimonadaceae</taxon>
        <taxon>Hydrogenimonas</taxon>
    </lineage>
</organism>
<dbReference type="AlphaFoldDB" id="A0A1I5U4U9"/>
<accession>A0A1I5U4U9</accession>
<reference evidence="5 6" key="1">
    <citation type="submission" date="2016-10" db="EMBL/GenBank/DDBJ databases">
        <authorList>
            <person name="de Groot N.N."/>
        </authorList>
    </citation>
    <scope>NUCLEOTIDE SEQUENCE [LARGE SCALE GENOMIC DNA]</scope>
    <source>
        <strain evidence="5 6">EP1-55-1</strain>
    </source>
</reference>
<dbReference type="InterPro" id="IPR012337">
    <property type="entry name" value="RNaseH-like_sf"/>
</dbReference>
<keyword evidence="1" id="KW-1133">Transmembrane helix</keyword>
<dbReference type="GO" id="GO:0003677">
    <property type="term" value="F:DNA binding"/>
    <property type="evidence" value="ECO:0007669"/>
    <property type="project" value="InterPro"/>
</dbReference>
<evidence type="ECO:0000313" key="3">
    <source>
        <dbReference type="EMBL" id="SFP32155.1"/>
    </source>
</evidence>
<dbReference type="EMBL" id="FOXB01000015">
    <property type="protein sequence ID" value="SFP32155.1"/>
    <property type="molecule type" value="Genomic_DNA"/>
</dbReference>
<dbReference type="Gene3D" id="3.90.350.10">
    <property type="entry name" value="Transposase Inhibitor Protein From Tn5, Chain A, domain 1"/>
    <property type="match status" value="1"/>
</dbReference>
<keyword evidence="1" id="KW-0812">Transmembrane</keyword>
<dbReference type="GO" id="GO:0006313">
    <property type="term" value="P:DNA transposition"/>
    <property type="evidence" value="ECO:0007669"/>
    <property type="project" value="InterPro"/>
</dbReference>
<dbReference type="GO" id="GO:0004803">
    <property type="term" value="F:transposase activity"/>
    <property type="evidence" value="ECO:0007669"/>
    <property type="project" value="InterPro"/>
</dbReference>
<evidence type="ECO:0000313" key="6">
    <source>
        <dbReference type="Proteomes" id="UP000199227"/>
    </source>
</evidence>
<gene>
    <name evidence="3" type="ORF">SAMN05216234_1152</name>
    <name evidence="4" type="ORF">SAMN05216234_1321</name>
    <name evidence="5" type="ORF">SAMN05216234_1551</name>
</gene>
<dbReference type="Pfam" id="PF01609">
    <property type="entry name" value="DDE_Tnp_1"/>
    <property type="match status" value="1"/>
</dbReference>
<dbReference type="RefSeq" id="WP_092912215.1">
    <property type="nucleotide sequence ID" value="NZ_FOXB01000015.1"/>
</dbReference>
<dbReference type="InterPro" id="IPR002559">
    <property type="entry name" value="Transposase_11"/>
</dbReference>
<proteinExistence type="predicted"/>
<dbReference type="STRING" id="223786.SAMN05216234_1152"/>
<dbReference type="EMBL" id="FOXB01000055">
    <property type="protein sequence ID" value="SFP90318.1"/>
    <property type="molecule type" value="Genomic_DNA"/>
</dbReference>